<dbReference type="Proteomes" id="UP001153069">
    <property type="component" value="Unassembled WGS sequence"/>
</dbReference>
<protein>
    <submittedName>
        <fullName evidence="2">Uncharacterized protein</fullName>
    </submittedName>
</protein>
<feature type="compositionally biased region" description="Low complexity" evidence="1">
    <location>
        <begin position="1"/>
        <end position="21"/>
    </location>
</feature>
<evidence type="ECO:0000313" key="2">
    <source>
        <dbReference type="EMBL" id="CAB9510396.1"/>
    </source>
</evidence>
<evidence type="ECO:0000313" key="3">
    <source>
        <dbReference type="Proteomes" id="UP001153069"/>
    </source>
</evidence>
<dbReference type="InterPro" id="IPR007511">
    <property type="entry name" value="DUF501"/>
</dbReference>
<reference evidence="2" key="1">
    <citation type="submission" date="2020-06" db="EMBL/GenBank/DDBJ databases">
        <authorList>
            <consortium name="Plant Systems Biology data submission"/>
        </authorList>
    </citation>
    <scope>NUCLEOTIDE SEQUENCE</scope>
    <source>
        <strain evidence="2">D6</strain>
    </source>
</reference>
<dbReference type="OrthoDB" id="196820at2759"/>
<comment type="caution">
    <text evidence="2">The sequence shown here is derived from an EMBL/GenBank/DDBJ whole genome shotgun (WGS) entry which is preliminary data.</text>
</comment>
<feature type="compositionally biased region" description="Basic residues" evidence="1">
    <location>
        <begin position="240"/>
        <end position="259"/>
    </location>
</feature>
<dbReference type="Pfam" id="PF04417">
    <property type="entry name" value="DUF501"/>
    <property type="match status" value="1"/>
</dbReference>
<sequence>MAQGLSLETTTSSSSSTSCSLRPTQFPNSIPVSDADIATLIRQTGQVNPSKAAIGIPSCTNCRHGFPQAFAMDPLPSNTKKGRINSGLLKLTCPLLVQAVDALEDEGTIPLWNDRYVKQDQVLQEDIQQTHALHAQVRQKLLQQPKQQPDDNSDIIRQKLGERGAEAFLRAGVAGSSPESTDLKCLHAWLADALFRTNNKVGNLIQRELQARGVSMTGTDDCRAYCDPSNISTTFSPPKPRNKQRLRTGKELRRRKRRKQELLQQQQPGEEDVL</sequence>
<accession>A0A9N8DX47</accession>
<dbReference type="PANTHER" id="PTHR37163">
    <property type="entry name" value="CONSERVED PROTEIN"/>
    <property type="match status" value="1"/>
</dbReference>
<organism evidence="2 3">
    <name type="scientific">Seminavis robusta</name>
    <dbReference type="NCBI Taxonomy" id="568900"/>
    <lineage>
        <taxon>Eukaryota</taxon>
        <taxon>Sar</taxon>
        <taxon>Stramenopiles</taxon>
        <taxon>Ochrophyta</taxon>
        <taxon>Bacillariophyta</taxon>
        <taxon>Bacillariophyceae</taxon>
        <taxon>Bacillariophycidae</taxon>
        <taxon>Naviculales</taxon>
        <taxon>Naviculaceae</taxon>
        <taxon>Seminavis</taxon>
    </lineage>
</organism>
<keyword evidence="3" id="KW-1185">Reference proteome</keyword>
<dbReference type="PANTHER" id="PTHR37163:SF1">
    <property type="entry name" value="DUF501 DOMAIN-CONTAINING PROTEIN"/>
    <property type="match status" value="1"/>
</dbReference>
<name>A0A9N8DX47_9STRA</name>
<feature type="region of interest" description="Disordered" evidence="1">
    <location>
        <begin position="1"/>
        <end position="27"/>
    </location>
</feature>
<evidence type="ECO:0000256" key="1">
    <source>
        <dbReference type="SAM" id="MobiDB-lite"/>
    </source>
</evidence>
<dbReference type="EMBL" id="CAICTM010000434">
    <property type="protein sequence ID" value="CAB9510396.1"/>
    <property type="molecule type" value="Genomic_DNA"/>
</dbReference>
<proteinExistence type="predicted"/>
<dbReference type="AlphaFoldDB" id="A0A9N8DX47"/>
<feature type="region of interest" description="Disordered" evidence="1">
    <location>
        <begin position="228"/>
        <end position="274"/>
    </location>
</feature>
<gene>
    <name evidence="2" type="ORF">SEMRO_435_G142190.1</name>
</gene>